<feature type="transmembrane region" description="Helical" evidence="13">
    <location>
        <begin position="44"/>
        <end position="62"/>
    </location>
</feature>
<feature type="modified residue" description="4-aspartylphosphate" evidence="11">
    <location>
        <position position="1104"/>
    </location>
</feature>
<dbReference type="CDD" id="cd00082">
    <property type="entry name" value="HisKA"/>
    <property type="match status" value="1"/>
</dbReference>
<dbReference type="Gene3D" id="3.30.450.20">
    <property type="entry name" value="PAS domain"/>
    <property type="match status" value="1"/>
</dbReference>
<dbReference type="Pfam" id="PF12860">
    <property type="entry name" value="PAS_7"/>
    <property type="match status" value="1"/>
</dbReference>
<evidence type="ECO:0000256" key="10">
    <source>
        <dbReference type="ARBA" id="ARBA00023136"/>
    </source>
</evidence>
<dbReference type="CDD" id="cd10322">
    <property type="entry name" value="SLC5sbd"/>
    <property type="match status" value="1"/>
</dbReference>
<evidence type="ECO:0000313" key="16">
    <source>
        <dbReference type="EMBL" id="WOJ96185.1"/>
    </source>
</evidence>
<keyword evidence="17" id="KW-1185">Reference proteome</keyword>
<dbReference type="EMBL" id="CP136865">
    <property type="protein sequence ID" value="WOJ96185.1"/>
    <property type="molecule type" value="Genomic_DNA"/>
</dbReference>
<dbReference type="Gene3D" id="1.20.1730.10">
    <property type="entry name" value="Sodium/glucose cotransporter"/>
    <property type="match status" value="1"/>
</dbReference>
<dbReference type="SMART" id="SM00387">
    <property type="entry name" value="HATPase_c"/>
    <property type="match status" value="1"/>
</dbReference>
<dbReference type="Pfam" id="PF02518">
    <property type="entry name" value="HATPase_c"/>
    <property type="match status" value="1"/>
</dbReference>
<evidence type="ECO:0000256" key="3">
    <source>
        <dbReference type="ARBA" id="ARBA00006434"/>
    </source>
</evidence>
<evidence type="ECO:0000259" key="15">
    <source>
        <dbReference type="PROSITE" id="PS50110"/>
    </source>
</evidence>
<dbReference type="CDD" id="cd00075">
    <property type="entry name" value="HATPase"/>
    <property type="match status" value="1"/>
</dbReference>
<feature type="domain" description="Response regulatory" evidence="15">
    <location>
        <begin position="1055"/>
        <end position="1170"/>
    </location>
</feature>
<feature type="transmembrane region" description="Helical" evidence="13">
    <location>
        <begin position="165"/>
        <end position="184"/>
    </location>
</feature>
<sequence>MNSPSYLLSLAVLYICALFGLAWVVDRRAAGSKHGADTSRRHALVYAMSLGVYCSSWTFYGAVGSATSSPWSHAPIYLGPILVFTLGWPMLRRLVRLGTYHRVTSIADYFGARFGKRQQLSILVTVVATAAVLPYIALQFRALTQAWSIIASGTEGPSLSATDSGLAIAVVLGAFTVLFGARRLDGRERHQGMMNAIAFESVVKLCAFLCVALLALSYLRDPGIASSVDWSSQGVSQISFTGDFFAQILISAFAVFCLPRQFHVMVVEARDDSSTQLSRWLVPLYLLLFMLLAVPVSLAGSYLFGPSASVVSPDTFVQMLPAALDKPWISLVAFVGGLSAATGMVIVATVSLAIMLTNEVAVPIMIHGKSDQGASLLSLGNQLRVVRQITILLILAAAWLVSTQLGGISWLTEIGFMSFLAAAQLGPGLLAGLYWRRAHGVAITAGLAAGLLLWFYCLVLPQILSVDSALRTDGFLGIPWLKPQALFGWEGPGRLSYAALWSLGVNTLLLFGLSRFSKASAADERQAEVFMSDQLVDEGRGDDFNLSPVRAGQLRALLPPFLEDARLQQLWRSFEERYQQRLLPADRLPLFAVREAESLLAGVIGAASSSRVFSELVESRQVDFAGLASLVSEAGRQQTFNRDLLETTVESMLQGVSVVDAELRLVAWNTRYETMFAYPPRLLYVGMPIAKLYRFNAERGVLGVEGTSIEREVEKRLEWLRQGHPHRLERRLPDGRVIDIHGVPLPRGGFVTTFIDITDYREVVTQLEETRLELESRVASGSQSLAETNAELRRENRLRAEAEGKLREASLSKTRFMSASSHDLLQPISAARLFVDALKPSTESSQDSALLVDKIDQSLNRAEQLIAELREIARLDSGKQQVTLESFSLNQLFREIYAEFEPNAQISGLTLRLAGTTLWLHTDRSLLYRALQNLLGNAIKYSHKGKVLLGVRRRRNAAEIQVLDQGPGIPAEAQARIFAEFERLPGASGGAHDGLGLGLAIVSRYADLLELPLRLSSQPDRGSVFSLAVPLGEVQVLEPEPEGVRSQGKRLAGLRVMCMDNDVQVREAMTAMLIAEGCDVRAAATRQELLATLQAFKANVIVADYHLDDGDTGISALQWAFESLGWRRPCIMVSADDGATVKELARAEGYRCLPKPVNPERLKALILALANELEEPA</sequence>
<protein>
    <recommendedName>
        <fullName evidence="4">histidine kinase</fullName>
        <ecNumber evidence="4">2.7.13.3</ecNumber>
    </recommendedName>
</protein>
<dbReference type="SUPFAM" id="SSF55785">
    <property type="entry name" value="PYP-like sensor domain (PAS domain)"/>
    <property type="match status" value="1"/>
</dbReference>
<dbReference type="InterPro" id="IPR004358">
    <property type="entry name" value="Sig_transdc_His_kin-like_C"/>
</dbReference>
<dbReference type="PANTHER" id="PTHR43047">
    <property type="entry name" value="TWO-COMPONENT HISTIDINE PROTEIN KINASE"/>
    <property type="match status" value="1"/>
</dbReference>
<dbReference type="InterPro" id="IPR003594">
    <property type="entry name" value="HATPase_dom"/>
</dbReference>
<dbReference type="InterPro" id="IPR001789">
    <property type="entry name" value="Sig_transdc_resp-reg_receiver"/>
</dbReference>
<comment type="subcellular location">
    <subcellularLocation>
        <location evidence="2">Membrane</location>
        <topology evidence="2">Multi-pass membrane protein</topology>
    </subcellularLocation>
</comment>
<evidence type="ECO:0000256" key="6">
    <source>
        <dbReference type="ARBA" id="ARBA00022679"/>
    </source>
</evidence>
<dbReference type="PRINTS" id="PR00344">
    <property type="entry name" value="BCTRLSENSOR"/>
</dbReference>
<dbReference type="Gene3D" id="3.30.565.10">
    <property type="entry name" value="Histidine kinase-like ATPase, C-terminal domain"/>
    <property type="match status" value="1"/>
</dbReference>
<dbReference type="Proteomes" id="UP001626549">
    <property type="component" value="Chromosome"/>
</dbReference>
<comment type="catalytic activity">
    <reaction evidence="1">
        <text>ATP + protein L-histidine = ADP + protein N-phospho-L-histidine.</text>
        <dbReference type="EC" id="2.7.13.3"/>
    </reaction>
</comment>
<keyword evidence="10 13" id="KW-0472">Membrane</keyword>
<dbReference type="SUPFAM" id="SSF55874">
    <property type="entry name" value="ATPase domain of HSP90 chaperone/DNA topoisomerase II/histidine kinase"/>
    <property type="match status" value="1"/>
</dbReference>
<evidence type="ECO:0000256" key="11">
    <source>
        <dbReference type="PROSITE-ProRule" id="PRU00169"/>
    </source>
</evidence>
<dbReference type="PROSITE" id="PS50110">
    <property type="entry name" value="RESPONSE_REGULATORY"/>
    <property type="match status" value="1"/>
</dbReference>
<evidence type="ECO:0000256" key="9">
    <source>
        <dbReference type="ARBA" id="ARBA00022989"/>
    </source>
</evidence>
<evidence type="ECO:0000256" key="2">
    <source>
        <dbReference type="ARBA" id="ARBA00004141"/>
    </source>
</evidence>
<evidence type="ECO:0000313" key="17">
    <source>
        <dbReference type="Proteomes" id="UP001626549"/>
    </source>
</evidence>
<dbReference type="InterPro" id="IPR011006">
    <property type="entry name" value="CheY-like_superfamily"/>
</dbReference>
<dbReference type="SUPFAM" id="SSF47384">
    <property type="entry name" value="Homodimeric domain of signal transducing histidine kinase"/>
    <property type="match status" value="1"/>
</dbReference>
<dbReference type="PROSITE" id="PS50283">
    <property type="entry name" value="NA_SOLUT_SYMP_3"/>
    <property type="match status" value="1"/>
</dbReference>
<dbReference type="Gene3D" id="1.10.287.130">
    <property type="match status" value="1"/>
</dbReference>
<feature type="transmembrane region" description="Helical" evidence="13">
    <location>
        <begin position="442"/>
        <end position="464"/>
    </location>
</feature>
<dbReference type="PANTHER" id="PTHR43047:SF9">
    <property type="entry name" value="HISTIDINE KINASE"/>
    <property type="match status" value="1"/>
</dbReference>
<dbReference type="InterPro" id="IPR003661">
    <property type="entry name" value="HisK_dim/P_dom"/>
</dbReference>
<dbReference type="EC" id="2.7.13.3" evidence="4"/>
<feature type="transmembrane region" description="Helical" evidence="13">
    <location>
        <begin position="414"/>
        <end position="435"/>
    </location>
</feature>
<evidence type="ECO:0000256" key="12">
    <source>
        <dbReference type="SAM" id="Coils"/>
    </source>
</evidence>
<feature type="transmembrane region" description="Helical" evidence="13">
    <location>
        <begin position="196"/>
        <end position="218"/>
    </location>
</feature>
<evidence type="ECO:0000259" key="14">
    <source>
        <dbReference type="PROSITE" id="PS50109"/>
    </source>
</evidence>
<dbReference type="InterPro" id="IPR038377">
    <property type="entry name" value="Na/Glc_symporter_sf"/>
</dbReference>
<dbReference type="SMART" id="SM00448">
    <property type="entry name" value="REC"/>
    <property type="match status" value="1"/>
</dbReference>
<reference evidence="16 17" key="1">
    <citation type="submission" date="2023-10" db="EMBL/GenBank/DDBJ databases">
        <title>Two novel species belonging to the OM43/NOR5 clade.</title>
        <authorList>
            <person name="Park M."/>
        </authorList>
    </citation>
    <scope>NUCLEOTIDE SEQUENCE [LARGE SCALE GENOMIC DNA]</scope>
    <source>
        <strain evidence="16 17">IMCC45268</strain>
    </source>
</reference>
<dbReference type="Gene3D" id="3.40.50.2300">
    <property type="match status" value="1"/>
</dbReference>
<feature type="transmembrane region" description="Helical" evidence="13">
    <location>
        <begin position="328"/>
        <end position="356"/>
    </location>
</feature>
<evidence type="ECO:0000256" key="4">
    <source>
        <dbReference type="ARBA" id="ARBA00012438"/>
    </source>
</evidence>
<evidence type="ECO:0000256" key="8">
    <source>
        <dbReference type="ARBA" id="ARBA00022777"/>
    </source>
</evidence>
<dbReference type="RefSeq" id="WP_407326872.1">
    <property type="nucleotide sequence ID" value="NZ_CP136865.1"/>
</dbReference>
<dbReference type="Pfam" id="PF00072">
    <property type="entry name" value="Response_reg"/>
    <property type="match status" value="1"/>
</dbReference>
<evidence type="ECO:0000256" key="7">
    <source>
        <dbReference type="ARBA" id="ARBA00022692"/>
    </source>
</evidence>
<keyword evidence="7 13" id="KW-0812">Transmembrane</keyword>
<feature type="transmembrane region" description="Helical" evidence="13">
    <location>
        <begin position="385"/>
        <end position="402"/>
    </location>
</feature>
<keyword evidence="6" id="KW-0808">Transferase</keyword>
<gene>
    <name evidence="16" type="ORF">R0137_13150</name>
</gene>
<evidence type="ECO:0000256" key="13">
    <source>
        <dbReference type="SAM" id="Phobius"/>
    </source>
</evidence>
<comment type="similarity">
    <text evidence="3">Belongs to the sodium:solute symporter (SSF) (TC 2.A.21) family.</text>
</comment>
<keyword evidence="9 13" id="KW-1133">Transmembrane helix</keyword>
<feature type="transmembrane region" description="Helical" evidence="13">
    <location>
        <begin position="6"/>
        <end position="24"/>
    </location>
</feature>
<dbReference type="InterPro" id="IPR036097">
    <property type="entry name" value="HisK_dim/P_sf"/>
</dbReference>
<evidence type="ECO:0000256" key="5">
    <source>
        <dbReference type="ARBA" id="ARBA00022553"/>
    </source>
</evidence>
<dbReference type="InterPro" id="IPR036890">
    <property type="entry name" value="HATPase_C_sf"/>
</dbReference>
<dbReference type="PROSITE" id="PS50109">
    <property type="entry name" value="HIS_KIN"/>
    <property type="match status" value="1"/>
</dbReference>
<keyword evidence="12" id="KW-0175">Coiled coil</keyword>
<accession>A0ABZ0IAL7</accession>
<feature type="coiled-coil region" evidence="12">
    <location>
        <begin position="757"/>
        <end position="805"/>
    </location>
</feature>
<feature type="transmembrane region" description="Helical" evidence="13">
    <location>
        <begin position="280"/>
        <end position="304"/>
    </location>
</feature>
<keyword evidence="8" id="KW-0418">Kinase</keyword>
<feature type="transmembrane region" description="Helical" evidence="13">
    <location>
        <begin position="238"/>
        <end position="259"/>
    </location>
</feature>
<dbReference type="SMART" id="SM00388">
    <property type="entry name" value="HisKA"/>
    <property type="match status" value="1"/>
</dbReference>
<dbReference type="SUPFAM" id="SSF52172">
    <property type="entry name" value="CheY-like"/>
    <property type="match status" value="1"/>
</dbReference>
<feature type="transmembrane region" description="Helical" evidence="13">
    <location>
        <begin position="120"/>
        <end position="138"/>
    </location>
</feature>
<dbReference type="InterPro" id="IPR005467">
    <property type="entry name" value="His_kinase_dom"/>
</dbReference>
<name>A0ABZ0IAL7_9GAMM</name>
<dbReference type="Pfam" id="PF00512">
    <property type="entry name" value="HisKA"/>
    <property type="match status" value="1"/>
</dbReference>
<feature type="transmembrane region" description="Helical" evidence="13">
    <location>
        <begin position="74"/>
        <end position="91"/>
    </location>
</feature>
<proteinExistence type="inferred from homology"/>
<feature type="domain" description="Histidine kinase" evidence="14">
    <location>
        <begin position="819"/>
        <end position="1033"/>
    </location>
</feature>
<keyword evidence="5 11" id="KW-0597">Phosphoprotein</keyword>
<organism evidence="16 17">
    <name type="scientific">Congregibacter brevis</name>
    <dbReference type="NCBI Taxonomy" id="3081201"/>
    <lineage>
        <taxon>Bacteria</taxon>
        <taxon>Pseudomonadati</taxon>
        <taxon>Pseudomonadota</taxon>
        <taxon>Gammaproteobacteria</taxon>
        <taxon>Cellvibrionales</taxon>
        <taxon>Halieaceae</taxon>
        <taxon>Congregibacter</taxon>
    </lineage>
</organism>
<dbReference type="InterPro" id="IPR001734">
    <property type="entry name" value="Na/solute_symporter"/>
</dbReference>
<dbReference type="InterPro" id="IPR035965">
    <property type="entry name" value="PAS-like_dom_sf"/>
</dbReference>
<evidence type="ECO:0000256" key="1">
    <source>
        <dbReference type="ARBA" id="ARBA00000085"/>
    </source>
</evidence>